<keyword evidence="2" id="KW-0732">Signal</keyword>
<protein>
    <recommendedName>
        <fullName evidence="3">Pyrrolo-quinoline quinone repeat domain-containing protein</fullName>
    </recommendedName>
</protein>
<dbReference type="SUPFAM" id="SSF50998">
    <property type="entry name" value="Quinoprotein alcohol dehydrogenase-like"/>
    <property type="match status" value="1"/>
</dbReference>
<dbReference type="AlphaFoldDB" id="A0A917WXY3"/>
<dbReference type="InterPro" id="IPR011047">
    <property type="entry name" value="Quinoprotein_ADH-like_sf"/>
</dbReference>
<dbReference type="EMBL" id="BMPI01000026">
    <property type="protein sequence ID" value="GGM43569.1"/>
    <property type="molecule type" value="Genomic_DNA"/>
</dbReference>
<dbReference type="Pfam" id="PF13360">
    <property type="entry name" value="PQQ_2"/>
    <property type="match status" value="2"/>
</dbReference>
<keyword evidence="5" id="KW-1185">Reference proteome</keyword>
<dbReference type="Proteomes" id="UP000642070">
    <property type="component" value="Unassembled WGS sequence"/>
</dbReference>
<evidence type="ECO:0000256" key="1">
    <source>
        <dbReference type="SAM" id="MobiDB-lite"/>
    </source>
</evidence>
<feature type="chain" id="PRO_5038057024" description="Pyrrolo-quinoline quinone repeat domain-containing protein" evidence="2">
    <location>
        <begin position="30"/>
        <end position="453"/>
    </location>
</feature>
<evidence type="ECO:0000313" key="5">
    <source>
        <dbReference type="Proteomes" id="UP000642070"/>
    </source>
</evidence>
<feature type="domain" description="Pyrrolo-quinoline quinone repeat" evidence="3">
    <location>
        <begin position="146"/>
        <end position="277"/>
    </location>
</feature>
<evidence type="ECO:0000259" key="3">
    <source>
        <dbReference type="Pfam" id="PF13360"/>
    </source>
</evidence>
<comment type="caution">
    <text evidence="4">The sequence shown here is derived from an EMBL/GenBank/DDBJ whole genome shotgun (WGS) entry which is preliminary data.</text>
</comment>
<feature type="domain" description="Pyrrolo-quinoline quinone repeat" evidence="3">
    <location>
        <begin position="308"/>
        <end position="416"/>
    </location>
</feature>
<evidence type="ECO:0000313" key="4">
    <source>
        <dbReference type="EMBL" id="GGM43569.1"/>
    </source>
</evidence>
<dbReference type="PANTHER" id="PTHR34512:SF30">
    <property type="entry name" value="OUTER MEMBRANE PROTEIN ASSEMBLY FACTOR BAMB"/>
    <property type="match status" value="1"/>
</dbReference>
<dbReference type="InterPro" id="IPR015943">
    <property type="entry name" value="WD40/YVTN_repeat-like_dom_sf"/>
</dbReference>
<dbReference type="PANTHER" id="PTHR34512">
    <property type="entry name" value="CELL SURFACE PROTEIN"/>
    <property type="match status" value="1"/>
</dbReference>
<reference evidence="4" key="2">
    <citation type="submission" date="2020-09" db="EMBL/GenBank/DDBJ databases">
        <authorList>
            <person name="Sun Q."/>
            <person name="Ohkuma M."/>
        </authorList>
    </citation>
    <scope>NUCLEOTIDE SEQUENCE</scope>
    <source>
        <strain evidence="4">JCM 19831</strain>
    </source>
</reference>
<accession>A0A917WXY3</accession>
<evidence type="ECO:0000256" key="2">
    <source>
        <dbReference type="SAM" id="SignalP"/>
    </source>
</evidence>
<proteinExistence type="predicted"/>
<sequence length="453" mass="46682">MRRFSDLVLLVLFAAGAPFVGPFAGPAGAVGTGPTVAVDAGWRQDGGDPGRSGHQPVAAPARGLSVRWTAPASRDEEQVGGAVVVDGTLFRSAGGPSGQVRRYDAVTGADLGPIVDVPGRRFGRLAVVDRTVIVESVDVGSAVRRLAAYSLTGHQRWETVLPDAVSGGYTVGDGLILRSAGSEVAAYSVADGAVAWTARLGGEAGLHPPVIGDGLVLQASEDPPVLSAFDVTTGRPAWRRAVSGAELVARAGTVYAMGDGGVCAYAVRDGADRWCAHNPTTTVGDRPGGGGAGPHAGAQQAAKRSNGIDAVAQRATKSLSRVDVVGVGRPRFGTVSDRALFVVGDAGRVAAILVADGSVAWTGRYGLGWEVDTSYWAPVNGGGVVYVVAYHFDVRGDDVRHRTDLTAFSAADGRVLDRVELGFDALQGAEPLLLAGEHVYFAALERLYALAVR</sequence>
<feature type="signal peptide" evidence="2">
    <location>
        <begin position="1"/>
        <end position="29"/>
    </location>
</feature>
<dbReference type="InterPro" id="IPR002372">
    <property type="entry name" value="PQQ_rpt_dom"/>
</dbReference>
<dbReference type="Gene3D" id="2.130.10.10">
    <property type="entry name" value="YVTN repeat-like/Quinoprotein amine dehydrogenase"/>
    <property type="match status" value="2"/>
</dbReference>
<organism evidence="4 5">
    <name type="scientific">Dactylosporangium sucinum</name>
    <dbReference type="NCBI Taxonomy" id="1424081"/>
    <lineage>
        <taxon>Bacteria</taxon>
        <taxon>Bacillati</taxon>
        <taxon>Actinomycetota</taxon>
        <taxon>Actinomycetes</taxon>
        <taxon>Micromonosporales</taxon>
        <taxon>Micromonosporaceae</taxon>
        <taxon>Dactylosporangium</taxon>
    </lineage>
</organism>
<gene>
    <name evidence="4" type="ORF">GCM10007977_051370</name>
</gene>
<name>A0A917WXY3_9ACTN</name>
<feature type="region of interest" description="Disordered" evidence="1">
    <location>
        <begin position="280"/>
        <end position="301"/>
    </location>
</feature>
<reference evidence="4" key="1">
    <citation type="journal article" date="2014" name="Int. J. Syst. Evol. Microbiol.">
        <title>Complete genome sequence of Corynebacterium casei LMG S-19264T (=DSM 44701T), isolated from a smear-ripened cheese.</title>
        <authorList>
            <consortium name="US DOE Joint Genome Institute (JGI-PGF)"/>
            <person name="Walter F."/>
            <person name="Albersmeier A."/>
            <person name="Kalinowski J."/>
            <person name="Ruckert C."/>
        </authorList>
    </citation>
    <scope>NUCLEOTIDE SEQUENCE</scope>
    <source>
        <strain evidence="4">JCM 19831</strain>
    </source>
</reference>